<accession>A0AA88UWZ9</accession>
<evidence type="ECO:0000313" key="2">
    <source>
        <dbReference type="Proteomes" id="UP001188597"/>
    </source>
</evidence>
<proteinExistence type="predicted"/>
<gene>
    <name evidence="1" type="ORF">RJ639_024806</name>
</gene>
<name>A0AA88UWZ9_9ASTE</name>
<sequence>SIARSENAIFCPRFDHLTVSTAPHRILKAVGGYSKSSKTGKREFVFLSFTYVVEHDFSRPL</sequence>
<feature type="non-terminal residue" evidence="1">
    <location>
        <position position="61"/>
    </location>
</feature>
<organism evidence="1 2">
    <name type="scientific">Escallonia herrerae</name>
    <dbReference type="NCBI Taxonomy" id="1293975"/>
    <lineage>
        <taxon>Eukaryota</taxon>
        <taxon>Viridiplantae</taxon>
        <taxon>Streptophyta</taxon>
        <taxon>Embryophyta</taxon>
        <taxon>Tracheophyta</taxon>
        <taxon>Spermatophyta</taxon>
        <taxon>Magnoliopsida</taxon>
        <taxon>eudicotyledons</taxon>
        <taxon>Gunneridae</taxon>
        <taxon>Pentapetalae</taxon>
        <taxon>asterids</taxon>
        <taxon>campanulids</taxon>
        <taxon>Escalloniales</taxon>
        <taxon>Escalloniaceae</taxon>
        <taxon>Escallonia</taxon>
    </lineage>
</organism>
<evidence type="ECO:0000313" key="1">
    <source>
        <dbReference type="EMBL" id="KAK2996692.1"/>
    </source>
</evidence>
<comment type="caution">
    <text evidence="1">The sequence shown here is derived from an EMBL/GenBank/DDBJ whole genome shotgun (WGS) entry which is preliminary data.</text>
</comment>
<dbReference type="Proteomes" id="UP001188597">
    <property type="component" value="Unassembled WGS sequence"/>
</dbReference>
<protein>
    <submittedName>
        <fullName evidence="1">Uncharacterized protein</fullName>
    </submittedName>
</protein>
<reference evidence="1" key="1">
    <citation type="submission" date="2022-12" db="EMBL/GenBank/DDBJ databases">
        <title>Draft genome assemblies for two species of Escallonia (Escalloniales).</title>
        <authorList>
            <person name="Chanderbali A."/>
            <person name="Dervinis C."/>
            <person name="Anghel I."/>
            <person name="Soltis D."/>
            <person name="Soltis P."/>
            <person name="Zapata F."/>
        </authorList>
    </citation>
    <scope>NUCLEOTIDE SEQUENCE</scope>
    <source>
        <strain evidence="1">UCBG64.0493</strain>
        <tissue evidence="1">Leaf</tissue>
    </source>
</reference>
<keyword evidence="2" id="KW-1185">Reference proteome</keyword>
<dbReference type="EMBL" id="JAVXUP010004790">
    <property type="protein sequence ID" value="KAK2996692.1"/>
    <property type="molecule type" value="Genomic_DNA"/>
</dbReference>
<dbReference type="AlphaFoldDB" id="A0AA88UWZ9"/>